<dbReference type="InterPro" id="IPR013098">
    <property type="entry name" value="Ig_I-set"/>
</dbReference>
<proteinExistence type="predicted"/>
<evidence type="ECO:0000259" key="1">
    <source>
        <dbReference type="Pfam" id="PF07679"/>
    </source>
</evidence>
<comment type="caution">
    <text evidence="2">The sequence shown here is derived from an EMBL/GenBank/DDBJ whole genome shotgun (WGS) entry which is preliminary data.</text>
</comment>
<feature type="non-terminal residue" evidence="2">
    <location>
        <position position="70"/>
    </location>
</feature>
<dbReference type="Proteomes" id="UP001529510">
    <property type="component" value="Unassembled WGS sequence"/>
</dbReference>
<dbReference type="InterPro" id="IPR013783">
    <property type="entry name" value="Ig-like_fold"/>
</dbReference>
<gene>
    <name evidence="2" type="ORF">M9458_010852</name>
</gene>
<organism evidence="2 3">
    <name type="scientific">Cirrhinus mrigala</name>
    <name type="common">Mrigala</name>
    <dbReference type="NCBI Taxonomy" id="683832"/>
    <lineage>
        <taxon>Eukaryota</taxon>
        <taxon>Metazoa</taxon>
        <taxon>Chordata</taxon>
        <taxon>Craniata</taxon>
        <taxon>Vertebrata</taxon>
        <taxon>Euteleostomi</taxon>
        <taxon>Actinopterygii</taxon>
        <taxon>Neopterygii</taxon>
        <taxon>Teleostei</taxon>
        <taxon>Ostariophysi</taxon>
        <taxon>Cypriniformes</taxon>
        <taxon>Cyprinidae</taxon>
        <taxon>Labeoninae</taxon>
        <taxon>Labeonini</taxon>
        <taxon>Cirrhinus</taxon>
    </lineage>
</organism>
<dbReference type="Pfam" id="PF07679">
    <property type="entry name" value="I-set"/>
    <property type="match status" value="1"/>
</dbReference>
<feature type="domain" description="Immunoglobulin I-set" evidence="1">
    <location>
        <begin position="14"/>
        <end position="69"/>
    </location>
</feature>
<sequence>HRVRISFSDLTMQKVDENTSYSNRISVRSNSDGETLTIQDVKLSDEREFFCQVSGLAAGNGESRTLLKVF</sequence>
<evidence type="ECO:0000313" key="2">
    <source>
        <dbReference type="EMBL" id="KAL0192556.1"/>
    </source>
</evidence>
<name>A0ABD0R4E5_CIRMR</name>
<dbReference type="SUPFAM" id="SSF48726">
    <property type="entry name" value="Immunoglobulin"/>
    <property type="match status" value="1"/>
</dbReference>
<dbReference type="EMBL" id="JAMKFB020000005">
    <property type="protein sequence ID" value="KAL0192556.1"/>
    <property type="molecule type" value="Genomic_DNA"/>
</dbReference>
<dbReference type="Gene3D" id="2.60.40.10">
    <property type="entry name" value="Immunoglobulins"/>
    <property type="match status" value="1"/>
</dbReference>
<accession>A0ABD0R4E5</accession>
<protein>
    <recommendedName>
        <fullName evidence="1">Immunoglobulin I-set domain-containing protein</fullName>
    </recommendedName>
</protein>
<keyword evidence="3" id="KW-1185">Reference proteome</keyword>
<feature type="non-terminal residue" evidence="2">
    <location>
        <position position="1"/>
    </location>
</feature>
<dbReference type="AlphaFoldDB" id="A0ABD0R4E5"/>
<evidence type="ECO:0000313" key="3">
    <source>
        <dbReference type="Proteomes" id="UP001529510"/>
    </source>
</evidence>
<reference evidence="2 3" key="1">
    <citation type="submission" date="2024-05" db="EMBL/GenBank/DDBJ databases">
        <title>Genome sequencing and assembly of Indian major carp, Cirrhinus mrigala (Hamilton, 1822).</title>
        <authorList>
            <person name="Mohindra V."/>
            <person name="Chowdhury L.M."/>
            <person name="Lal K."/>
            <person name="Jena J.K."/>
        </authorList>
    </citation>
    <scope>NUCLEOTIDE SEQUENCE [LARGE SCALE GENOMIC DNA]</scope>
    <source>
        <strain evidence="2">CM1030</strain>
        <tissue evidence="2">Blood</tissue>
    </source>
</reference>
<dbReference type="InterPro" id="IPR036179">
    <property type="entry name" value="Ig-like_dom_sf"/>
</dbReference>